<sequence>MIEFVMVIPLLMGVIAATFLFAWAMGNQQRLRMAERYLPWRYVRHGGWMADEEISPHLLRNRATTLTIRKGRGMQWVPMGGDPSDYGQRQLEPTDQTMLDLANRVDEDTQSAGPVAGDLLSRESDHSLPRGAFVRMWVYFPSNVHAWELLNSPFEAHYIREGVEWRHNDENQAGKKADPMASITDKFLFDIDETLEEVVVPGDTLAERFRILYMLPW</sequence>
<gene>
    <name evidence="2" type="ORF">LCGC14_0302350</name>
</gene>
<keyword evidence="1" id="KW-0812">Transmembrane</keyword>
<proteinExistence type="predicted"/>
<keyword evidence="1" id="KW-0472">Membrane</keyword>
<feature type="transmembrane region" description="Helical" evidence="1">
    <location>
        <begin position="6"/>
        <end position="26"/>
    </location>
</feature>
<dbReference type="EMBL" id="LAZR01000190">
    <property type="protein sequence ID" value="KKN83121.1"/>
    <property type="molecule type" value="Genomic_DNA"/>
</dbReference>
<protein>
    <submittedName>
        <fullName evidence="2">Uncharacterized protein</fullName>
    </submittedName>
</protein>
<reference evidence="2" key="1">
    <citation type="journal article" date="2015" name="Nature">
        <title>Complex archaea that bridge the gap between prokaryotes and eukaryotes.</title>
        <authorList>
            <person name="Spang A."/>
            <person name="Saw J.H."/>
            <person name="Jorgensen S.L."/>
            <person name="Zaremba-Niedzwiedzka K."/>
            <person name="Martijn J."/>
            <person name="Lind A.E."/>
            <person name="van Eijk R."/>
            <person name="Schleper C."/>
            <person name="Guy L."/>
            <person name="Ettema T.J."/>
        </authorList>
    </citation>
    <scope>NUCLEOTIDE SEQUENCE</scope>
</reference>
<organism evidence="2">
    <name type="scientific">marine sediment metagenome</name>
    <dbReference type="NCBI Taxonomy" id="412755"/>
    <lineage>
        <taxon>unclassified sequences</taxon>
        <taxon>metagenomes</taxon>
        <taxon>ecological metagenomes</taxon>
    </lineage>
</organism>
<name>A0A0F9WBF6_9ZZZZ</name>
<dbReference type="AlphaFoldDB" id="A0A0F9WBF6"/>
<keyword evidence="1" id="KW-1133">Transmembrane helix</keyword>
<evidence type="ECO:0000313" key="2">
    <source>
        <dbReference type="EMBL" id="KKN83121.1"/>
    </source>
</evidence>
<accession>A0A0F9WBF6</accession>
<evidence type="ECO:0000256" key="1">
    <source>
        <dbReference type="SAM" id="Phobius"/>
    </source>
</evidence>
<comment type="caution">
    <text evidence="2">The sequence shown here is derived from an EMBL/GenBank/DDBJ whole genome shotgun (WGS) entry which is preliminary data.</text>
</comment>